<dbReference type="InterPro" id="IPR031950">
    <property type="entry name" value="EFTUD2_N"/>
</dbReference>
<dbReference type="Pfam" id="PF00009">
    <property type="entry name" value="GTP_EFTU"/>
    <property type="match status" value="1"/>
</dbReference>
<dbReference type="Gene3D" id="3.30.230.10">
    <property type="match status" value="1"/>
</dbReference>
<sequence>MDPNLYDEFGNFLGSWSDDEDDNDDLAAPAPASAPAPSFPDTDHEDRMDTDDAPPSSSSMAIIPHEEKEYYPSASQVFGDDVEVLVQEEDAQPLSEPIIAPVQTRSFTKGLAESLDLPALAYSPQFLFDLSHHPGLTRTLAIVGALHHGKTALVDMLIDQTHPEIRWDLEKFNRYTDTHPLERDRGLSIKTGPMSLVLPSLSGKHYLMHLLDTPGHVDFVDEVVCSLQLADGALLVVDAVEGLVANTERILRKLVADKIPFALVINKVDRLILELRLPPLDAYFKLRQVIEEVNSFVGGLVANDKEMADKWRVSPERNNVAFASAEFGFCFTLKSFAWLYADTHRGVDANRLAPRLWGDVAYNPETRKFQRHTSDSGLPRSFLYFILEPLYKLFSITIGESADHIKESLASVDIKLKQSELAMDISPLLRLVLTRFFGKAVGLVDMLAASIPSAEDNASAWVRRTYAGASTDDLYAAMAKGDPQAPLVMHVGKLYPRAINSIAGGSSSDGSDDAGIGLAKGTTVAFDALARVVCGQVRPGMPVHVLGEKYSMDDQEDAAKATVGSVGVFNSRYTIPVAGDAAMGPGNLVLISGIEATVLKTATVVAPEALGKVTIFQPPRHLTEPIVKIALEPVNPSELPKMLAGLRHINRAYPLAVTKVMESGEHVLQGPGELYLDCVMHDLRNHFAEISIKVSDPVTTFAETIVETSALKCFAESPNKKNKLTMIAEPLPGNLVDAIASRDLSTTTMTARELSKKLQVDFGWDVLASRNVWAFGPEDREANVLVDDTLTGETDKTLLKHVRESVVRGFTWGTRDGPLCDEPMRNVKFRLLEAHIADHPMHRAGGQIIPTARRLVHSSFLMASPRLLEPIYAVDVQTPADAVSAVYAVLARRRGHVLSDTPKPGSPLSTVKALIPAMDAFGFETDLRTHTQGMAFPQLYFDHYQLVPGDPLDKSIVLRPLEPAPAQALARDFMVKTRRRKGLAEDVSVAQLFDDPMLLELARQELGHLHIL</sequence>
<dbReference type="PANTHER" id="PTHR42908:SF6">
    <property type="entry name" value="116 KDA U5 SMALL NUCLEAR RIBONUCLEOPROTEIN COMPONENT"/>
    <property type="match status" value="1"/>
</dbReference>
<dbReference type="SUPFAM" id="SSF54980">
    <property type="entry name" value="EF-G C-terminal domain-like"/>
    <property type="match status" value="2"/>
</dbReference>
<evidence type="ECO:0000256" key="5">
    <source>
        <dbReference type="ARBA" id="ARBA00023187"/>
    </source>
</evidence>
<keyword evidence="10" id="KW-0378">Hydrolase</keyword>
<protein>
    <submittedName>
        <fullName evidence="10">p-loop containing nucleoside triphosphate hydrolase protein</fullName>
    </submittedName>
</protein>
<comment type="caution">
    <text evidence="10">The sequence shown here is derived from an EMBL/GenBank/DDBJ whole genome shotgun (WGS) entry which is preliminary data.</text>
</comment>
<keyword evidence="4" id="KW-0342">GTP-binding</keyword>
<dbReference type="AlphaFoldDB" id="A0A1Y2HL89"/>
<dbReference type="InterPro" id="IPR000795">
    <property type="entry name" value="T_Tr_GTP-bd_dom"/>
</dbReference>
<dbReference type="SUPFAM" id="SSF52540">
    <property type="entry name" value="P-loop containing nucleoside triphosphate hydrolases"/>
    <property type="match status" value="1"/>
</dbReference>
<evidence type="ECO:0000313" key="10">
    <source>
        <dbReference type="EMBL" id="ORZ35335.1"/>
    </source>
</evidence>
<evidence type="ECO:0000256" key="2">
    <source>
        <dbReference type="ARBA" id="ARBA00022664"/>
    </source>
</evidence>
<comment type="subcellular location">
    <subcellularLocation>
        <location evidence="1">Nucleus</location>
    </subcellularLocation>
</comment>
<dbReference type="GO" id="GO:0003924">
    <property type="term" value="F:GTPase activity"/>
    <property type="evidence" value="ECO:0007669"/>
    <property type="project" value="InterPro"/>
</dbReference>
<dbReference type="InterPro" id="IPR005517">
    <property type="entry name" value="Transl_elong_EFG/EF2_IV"/>
</dbReference>
<proteinExistence type="predicted"/>
<dbReference type="FunFam" id="3.30.230.10:FF:000009">
    <property type="entry name" value="116 kDa U5 small nuclear ribonucleoprotein component"/>
    <property type="match status" value="1"/>
</dbReference>
<organism evidence="10 11">
    <name type="scientific">Catenaria anguillulae PL171</name>
    <dbReference type="NCBI Taxonomy" id="765915"/>
    <lineage>
        <taxon>Eukaryota</taxon>
        <taxon>Fungi</taxon>
        <taxon>Fungi incertae sedis</taxon>
        <taxon>Blastocladiomycota</taxon>
        <taxon>Blastocladiomycetes</taxon>
        <taxon>Blastocladiales</taxon>
        <taxon>Catenariaceae</taxon>
        <taxon>Catenaria</taxon>
    </lineage>
</organism>
<dbReference type="SUPFAM" id="SSF54211">
    <property type="entry name" value="Ribosomal protein S5 domain 2-like"/>
    <property type="match status" value="1"/>
</dbReference>
<evidence type="ECO:0000256" key="3">
    <source>
        <dbReference type="ARBA" id="ARBA00022741"/>
    </source>
</evidence>
<dbReference type="OrthoDB" id="364892at2759"/>
<feature type="domain" description="Tr-type G" evidence="9">
    <location>
        <begin position="135"/>
        <end position="365"/>
    </location>
</feature>
<dbReference type="NCBIfam" id="TIGR00231">
    <property type="entry name" value="small_GTP"/>
    <property type="match status" value="1"/>
</dbReference>
<dbReference type="GO" id="GO:0005525">
    <property type="term" value="F:GTP binding"/>
    <property type="evidence" value="ECO:0007669"/>
    <property type="project" value="UniProtKB-KW"/>
</dbReference>
<reference evidence="10 11" key="1">
    <citation type="submission" date="2016-07" db="EMBL/GenBank/DDBJ databases">
        <title>Pervasive Adenine N6-methylation of Active Genes in Fungi.</title>
        <authorList>
            <consortium name="DOE Joint Genome Institute"/>
            <person name="Mondo S.J."/>
            <person name="Dannebaum R.O."/>
            <person name="Kuo R.C."/>
            <person name="Labutti K."/>
            <person name="Haridas S."/>
            <person name="Kuo A."/>
            <person name="Salamov A."/>
            <person name="Ahrendt S.R."/>
            <person name="Lipzen A."/>
            <person name="Sullivan W."/>
            <person name="Andreopoulos W.B."/>
            <person name="Clum A."/>
            <person name="Lindquist E."/>
            <person name="Daum C."/>
            <person name="Ramamoorthy G.K."/>
            <person name="Gryganskyi A."/>
            <person name="Culley D."/>
            <person name="Magnuson J.K."/>
            <person name="James T.Y."/>
            <person name="O'Malley M.A."/>
            <person name="Stajich J.E."/>
            <person name="Spatafora J.W."/>
            <person name="Visel A."/>
            <person name="Grigoriev I.V."/>
        </authorList>
    </citation>
    <scope>NUCLEOTIDE SEQUENCE [LARGE SCALE GENOMIC DNA]</scope>
    <source>
        <strain evidence="10 11">PL171</strain>
    </source>
</reference>
<dbReference type="InterPro" id="IPR020568">
    <property type="entry name" value="Ribosomal_Su5_D2-typ_SF"/>
</dbReference>
<dbReference type="CDD" id="cd01683">
    <property type="entry name" value="EF2_IV_snRNP"/>
    <property type="match status" value="1"/>
</dbReference>
<dbReference type="Pfam" id="PF16004">
    <property type="entry name" value="EFTUD2"/>
    <property type="match status" value="1"/>
</dbReference>
<dbReference type="GO" id="GO:0071007">
    <property type="term" value="C:U2-type catalytic step 2 spliceosome"/>
    <property type="evidence" value="ECO:0007669"/>
    <property type="project" value="TreeGrafter"/>
</dbReference>
<evidence type="ECO:0000256" key="8">
    <source>
        <dbReference type="SAM" id="MobiDB-lite"/>
    </source>
</evidence>
<dbReference type="GO" id="GO:0030623">
    <property type="term" value="F:U5 snRNA binding"/>
    <property type="evidence" value="ECO:0007669"/>
    <property type="project" value="TreeGrafter"/>
</dbReference>
<dbReference type="GO" id="GO:0005829">
    <property type="term" value="C:cytosol"/>
    <property type="evidence" value="ECO:0007669"/>
    <property type="project" value="TreeGrafter"/>
</dbReference>
<evidence type="ECO:0000256" key="7">
    <source>
        <dbReference type="ARBA" id="ARBA00055641"/>
    </source>
</evidence>
<dbReference type="PANTHER" id="PTHR42908">
    <property type="entry name" value="TRANSLATION ELONGATION FACTOR-RELATED"/>
    <property type="match status" value="1"/>
</dbReference>
<dbReference type="STRING" id="765915.A0A1Y2HL89"/>
<dbReference type="SMART" id="SM00889">
    <property type="entry name" value="EFG_IV"/>
    <property type="match status" value="1"/>
</dbReference>
<dbReference type="SMART" id="SM00838">
    <property type="entry name" value="EFG_C"/>
    <property type="match status" value="1"/>
</dbReference>
<comment type="function">
    <text evidence="7">Component of the U5 snRNP complex required for pre-mRNA splicing. Binds GTP.</text>
</comment>
<dbReference type="InterPro" id="IPR005225">
    <property type="entry name" value="Small_GTP-bd"/>
</dbReference>
<dbReference type="Proteomes" id="UP000193411">
    <property type="component" value="Unassembled WGS sequence"/>
</dbReference>
<dbReference type="PRINTS" id="PR00315">
    <property type="entry name" value="ELONGATNFCT"/>
</dbReference>
<dbReference type="FunFam" id="3.40.50.300:FF:000646">
    <property type="entry name" value="U5 small nuclear ribonucleoprotein component"/>
    <property type="match status" value="1"/>
</dbReference>
<evidence type="ECO:0000256" key="4">
    <source>
        <dbReference type="ARBA" id="ARBA00023134"/>
    </source>
</evidence>
<evidence type="ECO:0000256" key="6">
    <source>
        <dbReference type="ARBA" id="ARBA00023242"/>
    </source>
</evidence>
<dbReference type="CDD" id="cd04167">
    <property type="entry name" value="Snu114p"/>
    <property type="match status" value="1"/>
</dbReference>
<dbReference type="Pfam" id="PF00679">
    <property type="entry name" value="EFG_C"/>
    <property type="match status" value="1"/>
</dbReference>
<gene>
    <name evidence="10" type="ORF">BCR44DRAFT_47564</name>
</gene>
<dbReference type="Gene3D" id="3.90.1430.10">
    <property type="entry name" value="Yeast translation eEF2 (G' domain)"/>
    <property type="match status" value="1"/>
</dbReference>
<dbReference type="Gene3D" id="3.40.50.300">
    <property type="entry name" value="P-loop containing nucleotide triphosphate hydrolases"/>
    <property type="match status" value="1"/>
</dbReference>
<dbReference type="Gene3D" id="3.30.70.240">
    <property type="match status" value="1"/>
</dbReference>
<evidence type="ECO:0000256" key="1">
    <source>
        <dbReference type="ARBA" id="ARBA00004123"/>
    </source>
</evidence>
<dbReference type="SUPFAM" id="SSF50447">
    <property type="entry name" value="Translation proteins"/>
    <property type="match status" value="1"/>
</dbReference>
<dbReference type="GO" id="GO:0000398">
    <property type="term" value="P:mRNA splicing, via spliceosome"/>
    <property type="evidence" value="ECO:0007669"/>
    <property type="project" value="TreeGrafter"/>
</dbReference>
<evidence type="ECO:0000313" key="11">
    <source>
        <dbReference type="Proteomes" id="UP000193411"/>
    </source>
</evidence>
<name>A0A1Y2HL89_9FUNG</name>
<dbReference type="CDD" id="cd04096">
    <property type="entry name" value="eEF2_snRNP_like_C"/>
    <property type="match status" value="1"/>
</dbReference>
<dbReference type="FunFam" id="3.30.70.240:FF:000004">
    <property type="entry name" value="116 kDa U5 small nuclear ribonucleoprotein"/>
    <property type="match status" value="1"/>
</dbReference>
<keyword evidence="5" id="KW-0508">mRNA splicing</keyword>
<dbReference type="InterPro" id="IPR000640">
    <property type="entry name" value="EFG_V-like"/>
</dbReference>
<dbReference type="InterPro" id="IPR009000">
    <property type="entry name" value="Transl_B-barrel_sf"/>
</dbReference>
<dbReference type="Gene3D" id="2.40.30.10">
    <property type="entry name" value="Translation factors"/>
    <property type="match status" value="1"/>
</dbReference>
<dbReference type="GO" id="GO:0000974">
    <property type="term" value="C:Prp19 complex"/>
    <property type="evidence" value="ECO:0007669"/>
    <property type="project" value="UniProtKB-ARBA"/>
</dbReference>
<evidence type="ECO:0000259" key="9">
    <source>
        <dbReference type="PROSITE" id="PS51722"/>
    </source>
</evidence>
<dbReference type="GO" id="GO:0046540">
    <property type="term" value="C:U4/U6 x U5 tri-snRNP complex"/>
    <property type="evidence" value="ECO:0007669"/>
    <property type="project" value="TreeGrafter"/>
</dbReference>
<feature type="region of interest" description="Disordered" evidence="8">
    <location>
        <begin position="1"/>
        <end position="60"/>
    </location>
</feature>
<dbReference type="InterPro" id="IPR044121">
    <property type="entry name" value="Snu114_GTP-bd"/>
</dbReference>
<keyword evidence="3" id="KW-0547">Nucleotide-binding</keyword>
<keyword evidence="11" id="KW-1185">Reference proteome</keyword>
<dbReference type="EMBL" id="MCFL01000023">
    <property type="protein sequence ID" value="ORZ35335.1"/>
    <property type="molecule type" value="Genomic_DNA"/>
</dbReference>
<accession>A0A1Y2HL89</accession>
<dbReference type="InterPro" id="IPR027417">
    <property type="entry name" value="P-loop_NTPase"/>
</dbReference>
<keyword evidence="6" id="KW-0539">Nucleus</keyword>
<dbReference type="InterPro" id="IPR035647">
    <property type="entry name" value="EFG_III/V"/>
</dbReference>
<dbReference type="Gene3D" id="3.30.70.870">
    <property type="entry name" value="Elongation Factor G (Translational Gtpase), domain 3"/>
    <property type="match status" value="1"/>
</dbReference>
<dbReference type="FunFam" id="3.30.70.870:FF:000002">
    <property type="entry name" value="Translation elongation factor 2"/>
    <property type="match status" value="1"/>
</dbReference>
<dbReference type="Pfam" id="PF03764">
    <property type="entry name" value="EFG_IV"/>
    <property type="match status" value="1"/>
</dbReference>
<keyword evidence="2" id="KW-0507">mRNA processing</keyword>
<dbReference type="PROSITE" id="PS51722">
    <property type="entry name" value="G_TR_2"/>
    <property type="match status" value="1"/>
</dbReference>
<dbReference type="InterPro" id="IPR014721">
    <property type="entry name" value="Ribsml_uS5_D2-typ_fold_subgr"/>
</dbReference>